<evidence type="ECO:0008006" key="4">
    <source>
        <dbReference type="Google" id="ProtNLM"/>
    </source>
</evidence>
<reference evidence="2 3" key="1">
    <citation type="submission" date="2019-06" db="EMBL/GenBank/DDBJ databases">
        <title>Persicimonas caeni gen. nov., sp. nov., a predatory bacterium isolated from solar saltern.</title>
        <authorList>
            <person name="Wang S."/>
        </authorList>
    </citation>
    <scope>NUCLEOTIDE SEQUENCE [LARGE SCALE GENOMIC DNA]</scope>
    <source>
        <strain evidence="2 3">YN101</strain>
    </source>
</reference>
<dbReference type="OrthoDB" id="5538229at2"/>
<feature type="signal peptide" evidence="1">
    <location>
        <begin position="1"/>
        <end position="22"/>
    </location>
</feature>
<keyword evidence="3" id="KW-1185">Reference proteome</keyword>
<sequence length="187" mass="20706">MRKVVTILIALVAFVASTPAFAEYLPNGETQRDVVPSSDMLTKYLAGNGFVLSRLELREYSADPVEDLVEIATTSSEVQVVRSRAIQCLALYRSDDRARQAISDLMGQTRTKDPLFSVVLVSYAQVEGEQGAEKVAEYLDVKDADIRMAAVVSLGRFGGYAGYEALLERQKEEENARVLERISSYVQ</sequence>
<protein>
    <recommendedName>
        <fullName evidence="4">HEAT repeat domain-containing protein</fullName>
    </recommendedName>
</protein>
<proteinExistence type="predicted"/>
<feature type="chain" id="PRO_5030106556" description="HEAT repeat domain-containing protein" evidence="1">
    <location>
        <begin position="23"/>
        <end position="187"/>
    </location>
</feature>
<dbReference type="RefSeq" id="WP_141199079.1">
    <property type="nucleotide sequence ID" value="NZ_CP041186.1"/>
</dbReference>
<dbReference type="Gene3D" id="1.25.10.10">
    <property type="entry name" value="Leucine-rich Repeat Variant"/>
    <property type="match status" value="1"/>
</dbReference>
<dbReference type="SUPFAM" id="SSF48371">
    <property type="entry name" value="ARM repeat"/>
    <property type="match status" value="1"/>
</dbReference>
<dbReference type="InterPro" id="IPR011989">
    <property type="entry name" value="ARM-like"/>
</dbReference>
<accession>A0A5B8YCB7</accession>
<keyword evidence="1" id="KW-0732">Signal</keyword>
<dbReference type="Proteomes" id="UP000315995">
    <property type="component" value="Chromosome"/>
</dbReference>
<name>A0A4Y6PW97_PERCE</name>
<dbReference type="EMBL" id="CP041186">
    <property type="protein sequence ID" value="QDG52614.1"/>
    <property type="molecule type" value="Genomic_DNA"/>
</dbReference>
<gene>
    <name evidence="2" type="ORF">FIV42_18285</name>
</gene>
<evidence type="ECO:0000313" key="2">
    <source>
        <dbReference type="EMBL" id="QDG52614.1"/>
    </source>
</evidence>
<evidence type="ECO:0000313" key="3">
    <source>
        <dbReference type="Proteomes" id="UP000315995"/>
    </source>
</evidence>
<dbReference type="AlphaFoldDB" id="A0A4Y6PW97"/>
<accession>A0A4Y6PW97</accession>
<evidence type="ECO:0000256" key="1">
    <source>
        <dbReference type="SAM" id="SignalP"/>
    </source>
</evidence>
<organism evidence="2 3">
    <name type="scientific">Persicimonas caeni</name>
    <dbReference type="NCBI Taxonomy" id="2292766"/>
    <lineage>
        <taxon>Bacteria</taxon>
        <taxon>Deltaproteobacteria</taxon>
        <taxon>Bradymonadales</taxon>
        <taxon>Bradymonadaceae</taxon>
        <taxon>Persicimonas</taxon>
    </lineage>
</organism>
<dbReference type="InterPro" id="IPR016024">
    <property type="entry name" value="ARM-type_fold"/>
</dbReference>